<dbReference type="Proteomes" id="UP000183263">
    <property type="component" value="Unassembled WGS sequence"/>
</dbReference>
<organism evidence="1 2">
    <name type="scientific">Rhodococcus triatomae</name>
    <dbReference type="NCBI Taxonomy" id="300028"/>
    <lineage>
        <taxon>Bacteria</taxon>
        <taxon>Bacillati</taxon>
        <taxon>Actinomycetota</taxon>
        <taxon>Actinomycetes</taxon>
        <taxon>Mycobacteriales</taxon>
        <taxon>Nocardiaceae</taxon>
        <taxon>Rhodococcus</taxon>
    </lineage>
</organism>
<dbReference type="EMBL" id="FNDN01000003">
    <property type="protein sequence ID" value="SDH74181.1"/>
    <property type="molecule type" value="Genomic_DNA"/>
</dbReference>
<name>A0A1G8EWA1_9NOCA</name>
<keyword evidence="2" id="KW-1185">Reference proteome</keyword>
<dbReference type="RefSeq" id="WP_139183178.1">
    <property type="nucleotide sequence ID" value="NZ_CP048813.1"/>
</dbReference>
<proteinExistence type="predicted"/>
<reference evidence="1 2" key="1">
    <citation type="submission" date="2016-10" db="EMBL/GenBank/DDBJ databases">
        <authorList>
            <person name="de Groot N.N."/>
        </authorList>
    </citation>
    <scope>NUCLEOTIDE SEQUENCE [LARGE SCALE GENOMIC DNA]</scope>
    <source>
        <strain evidence="1 2">DSM 44892</strain>
    </source>
</reference>
<evidence type="ECO:0000313" key="1">
    <source>
        <dbReference type="EMBL" id="SDH74181.1"/>
    </source>
</evidence>
<dbReference type="AlphaFoldDB" id="A0A1G8EWA1"/>
<protein>
    <recommendedName>
        <fullName evidence="3">Excreted virulence factor EspC, type VII ESX diderm</fullName>
    </recommendedName>
</protein>
<sequence length="126" mass="13549">MTDSTSTTQFQAMAAAAESGELRLSGDAAERCARACRDYIDGLDRLRRGADRLVRLESFGDLESAQQLGKKFFDLAVGSEGSFEDIVQKHIDTAMQMEDMFIKAGAAYRATEESNTQGLGAAGSAL</sequence>
<evidence type="ECO:0000313" key="2">
    <source>
        <dbReference type="Proteomes" id="UP000183263"/>
    </source>
</evidence>
<evidence type="ECO:0008006" key="3">
    <source>
        <dbReference type="Google" id="ProtNLM"/>
    </source>
</evidence>
<dbReference type="OrthoDB" id="4466709at2"/>
<gene>
    <name evidence="1" type="ORF">SAMN05444695_10386</name>
</gene>
<accession>A0A1G8EWA1</accession>